<dbReference type="InterPro" id="IPR002110">
    <property type="entry name" value="Ankyrin_rpt"/>
</dbReference>
<keyword evidence="5" id="KW-1185">Reference proteome</keyword>
<dbReference type="SUPFAM" id="SSF48403">
    <property type="entry name" value="Ankyrin repeat"/>
    <property type="match status" value="1"/>
</dbReference>
<evidence type="ECO:0000313" key="4">
    <source>
        <dbReference type="EMBL" id="KAK9270094.1"/>
    </source>
</evidence>
<dbReference type="SMART" id="SM00248">
    <property type="entry name" value="ANK"/>
    <property type="match status" value="1"/>
</dbReference>
<protein>
    <submittedName>
        <fullName evidence="4">Uncharacterized protein</fullName>
    </submittedName>
</protein>
<proteinExistence type="predicted"/>
<keyword evidence="2 3" id="KW-0040">ANK repeat</keyword>
<comment type="caution">
    <text evidence="4">The sequence shown here is derived from an EMBL/GenBank/DDBJ whole genome shotgun (WGS) entry which is preliminary data.</text>
</comment>
<dbReference type="AlphaFoldDB" id="A0AAP0NFH4"/>
<gene>
    <name evidence="4" type="ORF">L1049_025668</name>
</gene>
<keyword evidence="1" id="KW-0677">Repeat</keyword>
<dbReference type="PROSITE" id="PS50088">
    <property type="entry name" value="ANK_REPEAT"/>
    <property type="match status" value="1"/>
</dbReference>
<evidence type="ECO:0000313" key="5">
    <source>
        <dbReference type="Proteomes" id="UP001415857"/>
    </source>
</evidence>
<evidence type="ECO:0000256" key="1">
    <source>
        <dbReference type="ARBA" id="ARBA00022737"/>
    </source>
</evidence>
<dbReference type="PROSITE" id="PS50297">
    <property type="entry name" value="ANK_REP_REGION"/>
    <property type="match status" value="1"/>
</dbReference>
<organism evidence="4 5">
    <name type="scientific">Liquidambar formosana</name>
    <name type="common">Formosan gum</name>
    <dbReference type="NCBI Taxonomy" id="63359"/>
    <lineage>
        <taxon>Eukaryota</taxon>
        <taxon>Viridiplantae</taxon>
        <taxon>Streptophyta</taxon>
        <taxon>Embryophyta</taxon>
        <taxon>Tracheophyta</taxon>
        <taxon>Spermatophyta</taxon>
        <taxon>Magnoliopsida</taxon>
        <taxon>eudicotyledons</taxon>
        <taxon>Gunneridae</taxon>
        <taxon>Pentapetalae</taxon>
        <taxon>Saxifragales</taxon>
        <taxon>Altingiaceae</taxon>
        <taxon>Liquidambar</taxon>
    </lineage>
</organism>
<accession>A0AAP0NFH4</accession>
<evidence type="ECO:0000256" key="3">
    <source>
        <dbReference type="PROSITE-ProRule" id="PRU00023"/>
    </source>
</evidence>
<name>A0AAP0NFH4_LIQFO</name>
<dbReference type="Pfam" id="PF12796">
    <property type="entry name" value="Ank_2"/>
    <property type="match status" value="1"/>
</dbReference>
<dbReference type="InterPro" id="IPR036770">
    <property type="entry name" value="Ankyrin_rpt-contain_sf"/>
</dbReference>
<dbReference type="Gene3D" id="1.25.40.20">
    <property type="entry name" value="Ankyrin repeat-containing domain"/>
    <property type="match status" value="1"/>
</dbReference>
<dbReference type="PANTHER" id="PTHR24171">
    <property type="entry name" value="ANKYRIN REPEAT DOMAIN-CONTAINING PROTEIN 39-RELATED"/>
    <property type="match status" value="1"/>
</dbReference>
<dbReference type="Proteomes" id="UP001415857">
    <property type="component" value="Unassembled WGS sequence"/>
</dbReference>
<feature type="repeat" description="ANK" evidence="3">
    <location>
        <begin position="102"/>
        <end position="134"/>
    </location>
</feature>
<sequence>MRCRFNISVSSGGWGKDSGQISCAHTEKAQERPRFHEHEGLKLGNNFSFNAGVPGLGYTVLYKIADIHGARGATVRAARNGGAGKMRALIVAGDDVTYFDSDGLTPLMQAAKLGHADIVRTLLEAGAPWNALSPSNHLRWRISHGCRPRMPSTSFSMPGFKLCWS</sequence>
<dbReference type="EMBL" id="JBBPBK010000014">
    <property type="protein sequence ID" value="KAK9270094.1"/>
    <property type="molecule type" value="Genomic_DNA"/>
</dbReference>
<reference evidence="4 5" key="1">
    <citation type="journal article" date="2024" name="Plant J.">
        <title>Genome sequences and population genomics reveal climatic adaptation and genomic divergence between two closely related sweetgum species.</title>
        <authorList>
            <person name="Xu W.Q."/>
            <person name="Ren C.Q."/>
            <person name="Zhang X.Y."/>
            <person name="Comes H.P."/>
            <person name="Liu X.H."/>
            <person name="Li Y.G."/>
            <person name="Kettle C.J."/>
            <person name="Jalonen R."/>
            <person name="Gaisberger H."/>
            <person name="Ma Y.Z."/>
            <person name="Qiu Y.X."/>
        </authorList>
    </citation>
    <scope>NUCLEOTIDE SEQUENCE [LARGE SCALE GENOMIC DNA]</scope>
    <source>
        <strain evidence="4">Hangzhou</strain>
    </source>
</reference>
<evidence type="ECO:0000256" key="2">
    <source>
        <dbReference type="ARBA" id="ARBA00023043"/>
    </source>
</evidence>